<keyword evidence="3" id="KW-0378">Hydrolase</keyword>
<comment type="similarity">
    <text evidence="1">Belongs to the peptidase C40 family.</text>
</comment>
<keyword evidence="5" id="KW-0472">Membrane</keyword>
<name>A0A1I0B3V2_9FIRM</name>
<dbReference type="eggNOG" id="COG0791">
    <property type="taxonomic scope" value="Bacteria"/>
</dbReference>
<evidence type="ECO:0000259" key="7">
    <source>
        <dbReference type="PROSITE" id="PS51935"/>
    </source>
</evidence>
<dbReference type="SUPFAM" id="SSF54001">
    <property type="entry name" value="Cysteine proteinases"/>
    <property type="match status" value="1"/>
</dbReference>
<dbReference type="SMART" id="SM00287">
    <property type="entry name" value="SH3b"/>
    <property type="match status" value="4"/>
</dbReference>
<dbReference type="RefSeq" id="WP_074648252.1">
    <property type="nucleotide sequence ID" value="NZ_FOIL01000003.1"/>
</dbReference>
<dbReference type="PANTHER" id="PTHR34408">
    <property type="entry name" value="FAMILY PROTEIN, PUTATIVE-RELATED"/>
    <property type="match status" value="1"/>
</dbReference>
<evidence type="ECO:0000256" key="3">
    <source>
        <dbReference type="ARBA" id="ARBA00022801"/>
    </source>
</evidence>
<evidence type="ECO:0000256" key="2">
    <source>
        <dbReference type="ARBA" id="ARBA00022670"/>
    </source>
</evidence>
<keyword evidence="5" id="KW-1133">Transmembrane helix</keyword>
<dbReference type="Pfam" id="PF08239">
    <property type="entry name" value="SH3_3"/>
    <property type="match status" value="4"/>
</dbReference>
<proteinExistence type="inferred from homology"/>
<evidence type="ECO:0000256" key="4">
    <source>
        <dbReference type="ARBA" id="ARBA00022807"/>
    </source>
</evidence>
<dbReference type="InterPro" id="IPR003646">
    <property type="entry name" value="SH3-like_bac-type"/>
</dbReference>
<sequence length="531" mass="57812">MQDKKRHKKTNKILSGEHISGKGFFSGAGGKSPSRGIRILNACLTVVILILLLVLLSFALRSCARTGGVEGSSGSMPAAAETGTSAPAVQFGEAAKQAVVDSYTNLGYTKVEGYLNIRKEPSTSAEIIGKLQGGAVCEITGNPTEGWYQISSGGIEGFVTTEFILTGDEAKKEALANVCERAVITADSVNIRKEPNTESEVVAQALRNERYEVRGEMQDGWIPVTAGFISADFAERKLALNEARKLDLKSMVLNFYTNPGVSKVDNYLNIRDSASPDGKIIGKMTSKCGAEILGEEGDWYRIQSGPVTGYVKKDYIATGDEAKQLAMDNAKLMAIISDDVVNARTEPNTDATIWTQLTNSERYDVLKQEDGWVAIEIGDDETAYVKNDYVDVRYAIPEAIEFSPVSVEDELRAKLVNYALQFVGNKYVWGGNDPHTGADCSGFVKYVYQHVAGITLERTSRVQATQGKKISESQLKPGDLIFYKHRNGVVGHVSMYIGNGQIVHAANRRRGIIISSYPYMTPSSFSNMLGD</sequence>
<dbReference type="Gene3D" id="3.90.1720.10">
    <property type="entry name" value="endopeptidase domain like (from Nostoc punctiforme)"/>
    <property type="match status" value="1"/>
</dbReference>
<feature type="domain" description="NlpC/P60" evidence="7">
    <location>
        <begin position="409"/>
        <end position="531"/>
    </location>
</feature>
<dbReference type="PANTHER" id="PTHR34408:SF1">
    <property type="entry name" value="GLYCOSYL HYDROLASE FAMILY 19 DOMAIN-CONTAINING PROTEIN HI_1415"/>
    <property type="match status" value="1"/>
</dbReference>
<dbReference type="STRING" id="1526.SAMN02910262_01593"/>
<evidence type="ECO:0000256" key="1">
    <source>
        <dbReference type="ARBA" id="ARBA00007074"/>
    </source>
</evidence>
<organism evidence="8 9">
    <name type="scientific">[Clostridium] aminophilum</name>
    <dbReference type="NCBI Taxonomy" id="1526"/>
    <lineage>
        <taxon>Bacteria</taxon>
        <taxon>Bacillati</taxon>
        <taxon>Bacillota</taxon>
        <taxon>Clostridia</taxon>
        <taxon>Lachnospirales</taxon>
        <taxon>Lachnospiraceae</taxon>
    </lineage>
</organism>
<evidence type="ECO:0000313" key="9">
    <source>
        <dbReference type="Proteomes" id="UP000199820"/>
    </source>
</evidence>
<feature type="transmembrane region" description="Helical" evidence="5">
    <location>
        <begin position="39"/>
        <end position="60"/>
    </location>
</feature>
<evidence type="ECO:0000259" key="6">
    <source>
        <dbReference type="PROSITE" id="PS51781"/>
    </source>
</evidence>
<evidence type="ECO:0000313" key="8">
    <source>
        <dbReference type="EMBL" id="SET00791.1"/>
    </source>
</evidence>
<keyword evidence="9" id="KW-1185">Reference proteome</keyword>
<reference evidence="8 9" key="1">
    <citation type="submission" date="2016-10" db="EMBL/GenBank/DDBJ databases">
        <authorList>
            <person name="de Groot N.N."/>
        </authorList>
    </citation>
    <scope>NUCLEOTIDE SEQUENCE [LARGE SCALE GENOMIC DNA]</scope>
    <source>
        <strain evidence="8 9">KH1P1</strain>
    </source>
</reference>
<evidence type="ECO:0000256" key="5">
    <source>
        <dbReference type="SAM" id="Phobius"/>
    </source>
</evidence>
<dbReference type="Pfam" id="PF00877">
    <property type="entry name" value="NLPC_P60"/>
    <property type="match status" value="1"/>
</dbReference>
<dbReference type="AlphaFoldDB" id="A0A1I0B3V2"/>
<dbReference type="Proteomes" id="UP000199820">
    <property type="component" value="Unassembled WGS sequence"/>
</dbReference>
<dbReference type="GO" id="GO:0006508">
    <property type="term" value="P:proteolysis"/>
    <property type="evidence" value="ECO:0007669"/>
    <property type="project" value="UniProtKB-KW"/>
</dbReference>
<dbReference type="PROSITE" id="PS51781">
    <property type="entry name" value="SH3B"/>
    <property type="match status" value="2"/>
</dbReference>
<feature type="domain" description="SH3b" evidence="6">
    <location>
        <begin position="331"/>
        <end position="394"/>
    </location>
</feature>
<dbReference type="InterPro" id="IPR000064">
    <property type="entry name" value="NLP_P60_dom"/>
</dbReference>
<keyword evidence="5" id="KW-0812">Transmembrane</keyword>
<dbReference type="EMBL" id="FOIL01000003">
    <property type="protein sequence ID" value="SET00791.1"/>
    <property type="molecule type" value="Genomic_DNA"/>
</dbReference>
<dbReference type="eggNOG" id="COG3103">
    <property type="taxonomic scope" value="Bacteria"/>
</dbReference>
<dbReference type="InterPro" id="IPR052354">
    <property type="entry name" value="Cell_Wall_Dynamics_Protein"/>
</dbReference>
<accession>A0A1I0B3V2</accession>
<keyword evidence="2" id="KW-0645">Protease</keyword>
<protein>
    <submittedName>
        <fullName evidence="8">SH3 domain-containing protein</fullName>
    </submittedName>
</protein>
<keyword evidence="4" id="KW-0788">Thiol protease</keyword>
<dbReference type="InterPro" id="IPR038765">
    <property type="entry name" value="Papain-like_cys_pep_sf"/>
</dbReference>
<feature type="domain" description="SH3b" evidence="6">
    <location>
        <begin position="104"/>
        <end position="168"/>
    </location>
</feature>
<dbReference type="PROSITE" id="PS51935">
    <property type="entry name" value="NLPC_P60"/>
    <property type="match status" value="1"/>
</dbReference>
<dbReference type="Gene3D" id="2.30.30.40">
    <property type="entry name" value="SH3 Domains"/>
    <property type="match status" value="4"/>
</dbReference>
<dbReference type="GO" id="GO:0008234">
    <property type="term" value="F:cysteine-type peptidase activity"/>
    <property type="evidence" value="ECO:0007669"/>
    <property type="project" value="UniProtKB-KW"/>
</dbReference>
<gene>
    <name evidence="8" type="ORF">SAMN04487771_100360</name>
</gene>